<dbReference type="RefSeq" id="WP_146903701.1">
    <property type="nucleotide sequence ID" value="NZ_BAAARM010000003.1"/>
</dbReference>
<comment type="caution">
    <text evidence="2">The sequence shown here is derived from an EMBL/GenBank/DDBJ whole genome shotgun (WGS) entry which is preliminary data.</text>
</comment>
<accession>A0A512DD44</accession>
<proteinExistence type="predicted"/>
<dbReference type="EMBL" id="BJYY01000013">
    <property type="protein sequence ID" value="GEO34357.1"/>
    <property type="molecule type" value="Genomic_DNA"/>
</dbReference>
<feature type="region of interest" description="Disordered" evidence="1">
    <location>
        <begin position="1"/>
        <end position="37"/>
    </location>
</feature>
<name>A0A512DD44_9CELL</name>
<evidence type="ECO:0000313" key="3">
    <source>
        <dbReference type="Proteomes" id="UP000321181"/>
    </source>
</evidence>
<keyword evidence="3" id="KW-1185">Reference proteome</keyword>
<dbReference type="OrthoDB" id="3257812at2"/>
<evidence type="ECO:0000256" key="1">
    <source>
        <dbReference type="SAM" id="MobiDB-lite"/>
    </source>
</evidence>
<evidence type="ECO:0000313" key="2">
    <source>
        <dbReference type="EMBL" id="GEO34357.1"/>
    </source>
</evidence>
<dbReference type="Proteomes" id="UP000321181">
    <property type="component" value="Unassembled WGS sequence"/>
</dbReference>
<reference evidence="2 3" key="1">
    <citation type="submission" date="2019-07" db="EMBL/GenBank/DDBJ databases">
        <title>Whole genome shotgun sequence of Cellulomonas aerilata NBRC 106308.</title>
        <authorList>
            <person name="Hosoyama A."/>
            <person name="Uohara A."/>
            <person name="Ohji S."/>
            <person name="Ichikawa N."/>
        </authorList>
    </citation>
    <scope>NUCLEOTIDE SEQUENCE [LARGE SCALE GENOMIC DNA]</scope>
    <source>
        <strain evidence="2 3">NBRC 106308</strain>
    </source>
</reference>
<organism evidence="2 3">
    <name type="scientific">Cellulomonas aerilata</name>
    <dbReference type="NCBI Taxonomy" id="515326"/>
    <lineage>
        <taxon>Bacteria</taxon>
        <taxon>Bacillati</taxon>
        <taxon>Actinomycetota</taxon>
        <taxon>Actinomycetes</taxon>
        <taxon>Micrococcales</taxon>
        <taxon>Cellulomonadaceae</taxon>
        <taxon>Cellulomonas</taxon>
    </lineage>
</organism>
<gene>
    <name evidence="2" type="ORF">CAE01nite_20820</name>
</gene>
<dbReference type="AlphaFoldDB" id="A0A512DD44"/>
<feature type="region of interest" description="Disordered" evidence="1">
    <location>
        <begin position="547"/>
        <end position="571"/>
    </location>
</feature>
<protein>
    <submittedName>
        <fullName evidence="2">Uncharacterized protein</fullName>
    </submittedName>
</protein>
<sequence length="571" mass="61044">MDDLTNAPRDVEEDDAQVAPDGDLARDQPPAAPGEGPSAALVEVLPGVVIAFGDVPAGLGLDLVDFGFVPAADRKQLATALGSLIGNTATVGGNIANAVSSTQGLYQVSSATQALLNNGAVLAVKDGANLGSVWMNGDLVAQARFIPVSAASAASVAAAIGPAVAMVAIQMQLNEITGLVRTNIALTTQVLGALRSEQWAELSGHVAAIDRALAQAREIESIPKSLWETIAGDEAALRKQVDLYRRHVGGHLRGIDQPNTRARREYLDANAEAIVFDSHALMSSLKAWTGYKALQAGRARSAGDGDAYEARLVDVIIRDTRTELEAALADATQLVDAVTRELRLVAEPAGPMTIPLTRKRRDHRAARVTSNDLLRAIEPLADALRPTPPPVSAPTIVCSFEDVDLDPYLRVLRWTIDADETLRCIAFCYDRDELDVVALGQNVLSRIEPEKWATLVAVTDRRVITSRASEFRREGRIGRQIPLDDVRYVRARSALGADRRPEVDLISREVDFRWGFHADTDPSQVAALAAVLADSMMLPDAERKALIQTPGGQIEAGGTPEGRAARTTDGE</sequence>